<dbReference type="AlphaFoldDB" id="A0A0F9PBB6"/>
<protein>
    <submittedName>
        <fullName evidence="1">Uncharacterized protein</fullName>
    </submittedName>
</protein>
<comment type="caution">
    <text evidence="1">The sequence shown here is derived from an EMBL/GenBank/DDBJ whole genome shotgun (WGS) entry which is preliminary data.</text>
</comment>
<evidence type="ECO:0000313" key="1">
    <source>
        <dbReference type="EMBL" id="KKN21797.1"/>
    </source>
</evidence>
<organism evidence="1">
    <name type="scientific">marine sediment metagenome</name>
    <dbReference type="NCBI Taxonomy" id="412755"/>
    <lineage>
        <taxon>unclassified sequences</taxon>
        <taxon>metagenomes</taxon>
        <taxon>ecological metagenomes</taxon>
    </lineage>
</organism>
<accession>A0A0F9PBB6</accession>
<proteinExistence type="predicted"/>
<gene>
    <name evidence="1" type="ORF">LCGC14_0921770</name>
</gene>
<dbReference type="EMBL" id="LAZR01003118">
    <property type="protein sequence ID" value="KKN21797.1"/>
    <property type="molecule type" value="Genomic_DNA"/>
</dbReference>
<name>A0A0F9PBB6_9ZZZZ</name>
<reference evidence="1" key="1">
    <citation type="journal article" date="2015" name="Nature">
        <title>Complex archaea that bridge the gap between prokaryotes and eukaryotes.</title>
        <authorList>
            <person name="Spang A."/>
            <person name="Saw J.H."/>
            <person name="Jorgensen S.L."/>
            <person name="Zaremba-Niedzwiedzka K."/>
            <person name="Martijn J."/>
            <person name="Lind A.E."/>
            <person name="van Eijk R."/>
            <person name="Schleper C."/>
            <person name="Guy L."/>
            <person name="Ettema T.J."/>
        </authorList>
    </citation>
    <scope>NUCLEOTIDE SEQUENCE</scope>
</reference>
<sequence length="141" mass="16041">MRNNGDQELSIYEVTHRETGKKSYQAATTAEDACKLAGWLIGDCFVNPQKPKYKHHDKGESELLVKIPCLTCPFQYAECRKPGTEECPTRPKAPELQEWLKQATESHLCPYVGEALKKTDYNLGQKWLPMEEAVKELSPKT</sequence>